<evidence type="ECO:0000256" key="1">
    <source>
        <dbReference type="SAM" id="MobiDB-lite"/>
    </source>
</evidence>
<organism evidence="2 3">
    <name type="scientific">Bradyrhizobium vignae</name>
    <dbReference type="NCBI Taxonomy" id="1549949"/>
    <lineage>
        <taxon>Bacteria</taxon>
        <taxon>Pseudomonadati</taxon>
        <taxon>Pseudomonadota</taxon>
        <taxon>Alphaproteobacteria</taxon>
        <taxon>Hyphomicrobiales</taxon>
        <taxon>Nitrobacteraceae</taxon>
        <taxon>Bradyrhizobium</taxon>
    </lineage>
</organism>
<accession>A0A2U3PUJ0</accession>
<dbReference type="AlphaFoldDB" id="A0A2U3PUJ0"/>
<sequence length="86" mass="9239">MDERLPKERPGRASDVRQAPPRLDLTAVPPGRGDPLDQIRAFPMGFPRFGGAAGALRMAPHLQGPTGSSQERLVYGRNGAYKAAQS</sequence>
<dbReference type="KEGG" id="bvz:BRAD3257_1692"/>
<evidence type="ECO:0000313" key="2">
    <source>
        <dbReference type="EMBL" id="SPP92812.1"/>
    </source>
</evidence>
<protein>
    <submittedName>
        <fullName evidence="2">Uncharacterized protein</fullName>
    </submittedName>
</protein>
<feature type="compositionally biased region" description="Basic and acidic residues" evidence="1">
    <location>
        <begin position="1"/>
        <end position="15"/>
    </location>
</feature>
<dbReference type="EMBL" id="LS398110">
    <property type="protein sequence ID" value="SPP92812.1"/>
    <property type="molecule type" value="Genomic_DNA"/>
</dbReference>
<evidence type="ECO:0000313" key="3">
    <source>
        <dbReference type="Proteomes" id="UP000246085"/>
    </source>
</evidence>
<name>A0A2U3PUJ0_9BRAD</name>
<gene>
    <name evidence="2" type="ORF">BRAD3257_1692</name>
</gene>
<reference evidence="2 3" key="1">
    <citation type="submission" date="2018-03" db="EMBL/GenBank/DDBJ databases">
        <authorList>
            <person name="Gully D."/>
        </authorList>
    </citation>
    <scope>NUCLEOTIDE SEQUENCE [LARGE SCALE GENOMIC DNA]</scope>
    <source>
        <strain evidence="2">ORS3257</strain>
    </source>
</reference>
<feature type="region of interest" description="Disordered" evidence="1">
    <location>
        <begin position="1"/>
        <end position="36"/>
    </location>
</feature>
<proteinExistence type="predicted"/>
<dbReference type="Proteomes" id="UP000246085">
    <property type="component" value="Chromosome BRAD3257"/>
</dbReference>